<dbReference type="Proteomes" id="UP000271162">
    <property type="component" value="Unassembled WGS sequence"/>
</dbReference>
<evidence type="ECO:0000313" key="2">
    <source>
        <dbReference type="EMBL" id="VDL82567.1"/>
    </source>
</evidence>
<name>A0A0N4YNM7_NIPBR</name>
<protein>
    <submittedName>
        <fullName evidence="4">CW domain-containing protein</fullName>
    </submittedName>
</protein>
<dbReference type="EMBL" id="UYSL01023700">
    <property type="protein sequence ID" value="VDL82567.1"/>
    <property type="molecule type" value="Genomic_DNA"/>
</dbReference>
<keyword evidence="3" id="KW-1185">Reference proteome</keyword>
<evidence type="ECO:0000313" key="4">
    <source>
        <dbReference type="WBParaSite" id="NBR_0001884101-mRNA-1"/>
    </source>
</evidence>
<organism evidence="4">
    <name type="scientific">Nippostrongylus brasiliensis</name>
    <name type="common">Rat hookworm</name>
    <dbReference type="NCBI Taxonomy" id="27835"/>
    <lineage>
        <taxon>Eukaryota</taxon>
        <taxon>Metazoa</taxon>
        <taxon>Ecdysozoa</taxon>
        <taxon>Nematoda</taxon>
        <taxon>Chromadorea</taxon>
        <taxon>Rhabditida</taxon>
        <taxon>Rhabditina</taxon>
        <taxon>Rhabditomorpha</taxon>
        <taxon>Strongyloidea</taxon>
        <taxon>Heligmosomidae</taxon>
        <taxon>Nippostrongylus</taxon>
    </lineage>
</organism>
<feature type="compositionally biased region" description="Basic and acidic residues" evidence="1">
    <location>
        <begin position="304"/>
        <end position="336"/>
    </location>
</feature>
<feature type="region of interest" description="Disordered" evidence="1">
    <location>
        <begin position="1"/>
        <end position="21"/>
    </location>
</feature>
<gene>
    <name evidence="2" type="ORF">NBR_LOCUS18842</name>
</gene>
<dbReference type="WBParaSite" id="NBR_0001884101-mRNA-1">
    <property type="protein sequence ID" value="NBR_0001884101-mRNA-1"/>
    <property type="gene ID" value="NBR_0001884101"/>
</dbReference>
<evidence type="ECO:0000313" key="3">
    <source>
        <dbReference type="Proteomes" id="UP000271162"/>
    </source>
</evidence>
<proteinExistence type="predicted"/>
<feature type="region of interest" description="Disordered" evidence="1">
    <location>
        <begin position="264"/>
        <end position="336"/>
    </location>
</feature>
<feature type="compositionally biased region" description="Basic and acidic residues" evidence="1">
    <location>
        <begin position="271"/>
        <end position="292"/>
    </location>
</feature>
<accession>A0A0N4YNM7</accession>
<sequence length="372" mass="40850">MKANFLTSPRGPSGRKKEPLTYDNHCDDDPWIIKQRSTEPCETKCFKWQQLLNNSGSFSKMTFRGCYDTMFDMRNPSTHAIPDHNFCTAGEVQLTCLADASIIEHSCWCEASDIYPQYGRRSVENLSQAGLSDEDIEVERDQLKSTQSAGEVLCEKLKASKQIKRISIMRPQMWSQAPTITLLEGGAWYLAVLCCPDALDEDPGALVANNKSFFRLVKIVAKTPELTHCSGSYDSSEVTCGDDDNTQLGVPSLSIAPTTESQSCLKNVTSKAREKKEEKKNKEGKTEAKSKVEAVLNKGVKASDSSKAKEAKEGETARASDPLEVKEPEKVKSTEEVKKGTKVEAFFDGGGAEVAISLLASLDGQKLQVVGK</sequence>
<dbReference type="AlphaFoldDB" id="A0A0N4YNM7"/>
<evidence type="ECO:0000256" key="1">
    <source>
        <dbReference type="SAM" id="MobiDB-lite"/>
    </source>
</evidence>
<reference evidence="4" key="1">
    <citation type="submission" date="2017-02" db="UniProtKB">
        <authorList>
            <consortium name="WormBaseParasite"/>
        </authorList>
    </citation>
    <scope>IDENTIFICATION</scope>
</reference>
<reference evidence="2 3" key="2">
    <citation type="submission" date="2018-11" db="EMBL/GenBank/DDBJ databases">
        <authorList>
            <consortium name="Pathogen Informatics"/>
        </authorList>
    </citation>
    <scope>NUCLEOTIDE SEQUENCE [LARGE SCALE GENOMIC DNA]</scope>
</reference>